<keyword evidence="1" id="KW-1133">Transmembrane helix</keyword>
<dbReference type="AlphaFoldDB" id="A0A6J6J3Y8"/>
<dbReference type="EMBL" id="CAEZVQ010000026">
    <property type="protein sequence ID" value="CAB4631375.1"/>
    <property type="molecule type" value="Genomic_DNA"/>
</dbReference>
<protein>
    <submittedName>
        <fullName evidence="2">Unannotated protein</fullName>
    </submittedName>
</protein>
<sequence>MASGSSAKKVARLAQKGKGKKVRFQGGTLFPSIMAIVIVLGTGLIAYSRQSAPSRNTPPTINDHWHVSYGFYKCDGFLNDLQGTLEEPVTPEYQKYNIHSHDDGVIHWHAGALATGTRAKLGLFLDSYGVKVSADGITFPANQNNGESYKTSDLKCKNAEGEMVAAQVQVVVWDQYDNSEVSMKYITDFNNIRIKKDGMAITMAIAAPGVDIPMPKSAANLPELGAADMGGVTTTTVKGATTTTVKGATTTTAG</sequence>
<proteinExistence type="predicted"/>
<reference evidence="2" key="1">
    <citation type="submission" date="2020-05" db="EMBL/GenBank/DDBJ databases">
        <authorList>
            <person name="Chiriac C."/>
            <person name="Salcher M."/>
            <person name="Ghai R."/>
            <person name="Kavagutti S V."/>
        </authorList>
    </citation>
    <scope>NUCLEOTIDE SEQUENCE</scope>
</reference>
<evidence type="ECO:0000256" key="1">
    <source>
        <dbReference type="SAM" id="Phobius"/>
    </source>
</evidence>
<organism evidence="2">
    <name type="scientific">freshwater metagenome</name>
    <dbReference type="NCBI Taxonomy" id="449393"/>
    <lineage>
        <taxon>unclassified sequences</taxon>
        <taxon>metagenomes</taxon>
        <taxon>ecological metagenomes</taxon>
    </lineage>
</organism>
<evidence type="ECO:0000313" key="2">
    <source>
        <dbReference type="EMBL" id="CAB4631375.1"/>
    </source>
</evidence>
<gene>
    <name evidence="2" type="ORF">UFOPK2086_00346</name>
</gene>
<feature type="transmembrane region" description="Helical" evidence="1">
    <location>
        <begin position="28"/>
        <end position="47"/>
    </location>
</feature>
<keyword evidence="1" id="KW-0472">Membrane</keyword>
<keyword evidence="1" id="KW-0812">Transmembrane</keyword>
<accession>A0A6J6J3Y8</accession>
<name>A0A6J6J3Y8_9ZZZZ</name>